<feature type="transmembrane region" description="Helical" evidence="11">
    <location>
        <begin position="333"/>
        <end position="351"/>
    </location>
</feature>
<comment type="subcellular location">
    <subcellularLocation>
        <location evidence="1">Cell membrane</location>
    </subcellularLocation>
</comment>
<dbReference type="PANTHER" id="PTHR43646:SF2">
    <property type="entry name" value="GLYCOSYLTRANSFERASE 2-LIKE DOMAIN-CONTAINING PROTEIN"/>
    <property type="match status" value="1"/>
</dbReference>
<dbReference type="OrthoDB" id="9800276at2"/>
<keyword evidence="4" id="KW-0808">Transferase</keyword>
<dbReference type="Gene3D" id="3.90.550.10">
    <property type="entry name" value="Spore Coat Polysaccharide Biosynthesis Protein SpsA, Chain A"/>
    <property type="match status" value="1"/>
</dbReference>
<evidence type="ECO:0000256" key="3">
    <source>
        <dbReference type="ARBA" id="ARBA00022676"/>
    </source>
</evidence>
<dbReference type="SUPFAM" id="SSF53448">
    <property type="entry name" value="Nucleotide-diphospho-sugar transferases"/>
    <property type="match status" value="1"/>
</dbReference>
<evidence type="ECO:0000256" key="2">
    <source>
        <dbReference type="ARBA" id="ARBA00022475"/>
    </source>
</evidence>
<evidence type="ECO:0000256" key="1">
    <source>
        <dbReference type="ARBA" id="ARBA00004236"/>
    </source>
</evidence>
<dbReference type="InterPro" id="IPR029044">
    <property type="entry name" value="Nucleotide-diphossugar_trans"/>
</dbReference>
<keyword evidence="6 11" id="KW-0472">Membrane</keyword>
<dbReference type="AlphaFoldDB" id="A0A1A5YP29"/>
<dbReference type="Proteomes" id="UP000092024">
    <property type="component" value="Unassembled WGS sequence"/>
</dbReference>
<proteinExistence type="inferred from homology"/>
<comment type="similarity">
    <text evidence="9">Belongs to the glycosyltransferase 2 family. CrtQ subfamily.</text>
</comment>
<feature type="transmembrane region" description="Helical" evidence="11">
    <location>
        <begin position="302"/>
        <end position="327"/>
    </location>
</feature>
<protein>
    <recommendedName>
        <fullName evidence="10">4,4'-diaponeurosporenoate glycosyltransferase</fullName>
    </recommendedName>
</protein>
<keyword evidence="11" id="KW-0812">Transmembrane</keyword>
<evidence type="ECO:0000256" key="11">
    <source>
        <dbReference type="SAM" id="Phobius"/>
    </source>
</evidence>
<dbReference type="CDD" id="cd00761">
    <property type="entry name" value="Glyco_tranf_GTA_type"/>
    <property type="match status" value="1"/>
</dbReference>
<dbReference type="GO" id="GO:0016757">
    <property type="term" value="F:glycosyltransferase activity"/>
    <property type="evidence" value="ECO:0007669"/>
    <property type="project" value="UniProtKB-KW"/>
</dbReference>
<evidence type="ECO:0000256" key="9">
    <source>
        <dbReference type="ARBA" id="ARBA00038120"/>
    </source>
</evidence>
<comment type="caution">
    <text evidence="13">The sequence shown here is derived from an EMBL/GenBank/DDBJ whole genome shotgun (WGS) entry which is preliminary data.</text>
</comment>
<evidence type="ECO:0000256" key="7">
    <source>
        <dbReference type="ARBA" id="ARBA00037281"/>
    </source>
</evidence>
<accession>A0A1A5YP29</accession>
<dbReference type="EMBL" id="LYPA01000038">
    <property type="protein sequence ID" value="OBR67367.1"/>
    <property type="molecule type" value="Genomic_DNA"/>
</dbReference>
<organism evidence="13 14">
    <name type="scientific">Paenibacillus oryzae</name>
    <dbReference type="NCBI Taxonomy" id="1844972"/>
    <lineage>
        <taxon>Bacteria</taxon>
        <taxon>Bacillati</taxon>
        <taxon>Bacillota</taxon>
        <taxon>Bacilli</taxon>
        <taxon>Bacillales</taxon>
        <taxon>Paenibacillaceae</taxon>
        <taxon>Paenibacillus</taxon>
    </lineage>
</organism>
<evidence type="ECO:0000256" key="10">
    <source>
        <dbReference type="ARBA" id="ARBA00040345"/>
    </source>
</evidence>
<evidence type="ECO:0000313" key="14">
    <source>
        <dbReference type="Proteomes" id="UP000092024"/>
    </source>
</evidence>
<dbReference type="STRING" id="1844972.A7K91_19320"/>
<evidence type="ECO:0000256" key="4">
    <source>
        <dbReference type="ARBA" id="ARBA00022679"/>
    </source>
</evidence>
<evidence type="ECO:0000256" key="6">
    <source>
        <dbReference type="ARBA" id="ARBA00023136"/>
    </source>
</evidence>
<dbReference type="RefSeq" id="WP_068680725.1">
    <property type="nucleotide sequence ID" value="NZ_LYPA01000038.1"/>
</dbReference>
<dbReference type="Pfam" id="PF00535">
    <property type="entry name" value="Glycos_transf_2"/>
    <property type="match status" value="1"/>
</dbReference>
<feature type="domain" description="Glycosyltransferase 2-like" evidence="12">
    <location>
        <begin position="58"/>
        <end position="185"/>
    </location>
</feature>
<keyword evidence="3" id="KW-0328">Glycosyltransferase</keyword>
<evidence type="ECO:0000259" key="12">
    <source>
        <dbReference type="Pfam" id="PF00535"/>
    </source>
</evidence>
<keyword evidence="5" id="KW-0125">Carotenoid biosynthesis</keyword>
<keyword evidence="11" id="KW-1133">Transmembrane helix</keyword>
<comment type="pathway">
    <text evidence="8">Carotenoid biosynthesis; staphyloxanthin biosynthesis; staphyloxanthin from farnesyl diphosphate: step 4/5.</text>
</comment>
<dbReference type="GO" id="GO:0016117">
    <property type="term" value="P:carotenoid biosynthetic process"/>
    <property type="evidence" value="ECO:0007669"/>
    <property type="project" value="UniProtKB-KW"/>
</dbReference>
<evidence type="ECO:0000256" key="8">
    <source>
        <dbReference type="ARBA" id="ARBA00037904"/>
    </source>
</evidence>
<sequence length="397" mass="43106">MEALLECIAAVLGFQWLYVLWNLRQMPQLKTPSMDESKEGQTSFSTRRNELSGSVRLSVLIPARNEEGKIGRCIASVLAQNWPGLELLVLDDRSEDGTREEALAAFQASSCRAGDTVLRLIDGAPLPPGITGKSHACMQLAREASGQWLLFLDSDAELGERALDAAMAMAEQQGSGLITGFPRQVTGSLMERLVVPLMSFVIACHLPIVMVRKSSNPAFVAAHGAFMLVHSASYEASGGHAALGEHLLDDMELARRIKSSGCPMTLANICSHVYMRMYRDAGEVWNGYRKNLFAGLGRSHLLLLWIMLSYSLLYLLPPAALVCAIAGLLPATAMLLAIVCCLLGFGIKLTVDRHHRRPLRDAVLLAPGIAALLAIAAASWYGSVTGIGYSWKGRRYL</sequence>
<dbReference type="InterPro" id="IPR001173">
    <property type="entry name" value="Glyco_trans_2-like"/>
</dbReference>
<dbReference type="PANTHER" id="PTHR43646">
    <property type="entry name" value="GLYCOSYLTRANSFERASE"/>
    <property type="match status" value="1"/>
</dbReference>
<name>A0A1A5YP29_9BACL</name>
<gene>
    <name evidence="13" type="ORF">A7K91_19320</name>
</gene>
<evidence type="ECO:0000256" key="5">
    <source>
        <dbReference type="ARBA" id="ARBA00022746"/>
    </source>
</evidence>
<reference evidence="13 14" key="1">
    <citation type="submission" date="2016-05" db="EMBL/GenBank/DDBJ databases">
        <title>Paenibacillus oryzae. sp. nov., isolated from the rice root.</title>
        <authorList>
            <person name="Zhang J."/>
            <person name="Zhang X."/>
        </authorList>
    </citation>
    <scope>NUCLEOTIDE SEQUENCE [LARGE SCALE GENOMIC DNA]</scope>
    <source>
        <strain evidence="13 14">1DrF-4</strain>
    </source>
</reference>
<comment type="function">
    <text evidence="7">Catalyzes the glycosylation of 4,4'-diaponeurosporenoate, i.e. the esterification of glucose at the C1'' position with the carboxyl group of 4,4'-diaponeurosporenic acid, to form glycosyl-4,4'-diaponeurosporenoate. This is a step in the biosynthesis of staphyloxanthin, an orange pigment present in most staphylococci strains.</text>
</comment>
<evidence type="ECO:0000313" key="13">
    <source>
        <dbReference type="EMBL" id="OBR67367.1"/>
    </source>
</evidence>
<keyword evidence="2" id="KW-1003">Cell membrane</keyword>
<keyword evidence="14" id="KW-1185">Reference proteome</keyword>
<dbReference type="GO" id="GO:0005886">
    <property type="term" value="C:plasma membrane"/>
    <property type="evidence" value="ECO:0007669"/>
    <property type="project" value="UniProtKB-SubCell"/>
</dbReference>
<feature type="transmembrane region" description="Helical" evidence="11">
    <location>
        <begin position="363"/>
        <end position="382"/>
    </location>
</feature>